<reference evidence="1 2" key="1">
    <citation type="journal article" date="2024" name="Ann. Entomol. Soc. Am.">
        <title>Genomic analyses of the southern and eastern yellowjacket wasps (Hymenoptera: Vespidae) reveal evolutionary signatures of social life.</title>
        <authorList>
            <person name="Catto M.A."/>
            <person name="Caine P.B."/>
            <person name="Orr S.E."/>
            <person name="Hunt B.G."/>
            <person name="Goodisman M.A.D."/>
        </authorList>
    </citation>
    <scope>NUCLEOTIDE SEQUENCE [LARGE SCALE GENOMIC DNA]</scope>
    <source>
        <strain evidence="1">233</strain>
        <tissue evidence="1">Head and thorax</tissue>
    </source>
</reference>
<comment type="caution">
    <text evidence="1">The sequence shown here is derived from an EMBL/GenBank/DDBJ whole genome shotgun (WGS) entry which is preliminary data.</text>
</comment>
<protein>
    <submittedName>
        <fullName evidence="1">Uncharacterized protein</fullName>
    </submittedName>
</protein>
<dbReference type="AlphaFoldDB" id="A0ABD2BYY9"/>
<accession>A0ABD2BYY9</accession>
<dbReference type="Proteomes" id="UP001607302">
    <property type="component" value="Unassembled WGS sequence"/>
</dbReference>
<keyword evidence="2" id="KW-1185">Reference proteome</keyword>
<proteinExistence type="predicted"/>
<evidence type="ECO:0000313" key="2">
    <source>
        <dbReference type="Proteomes" id="UP001607302"/>
    </source>
</evidence>
<organism evidence="1 2">
    <name type="scientific">Vespula squamosa</name>
    <name type="common">Southern yellow jacket</name>
    <name type="synonym">Wasp</name>
    <dbReference type="NCBI Taxonomy" id="30214"/>
    <lineage>
        <taxon>Eukaryota</taxon>
        <taxon>Metazoa</taxon>
        <taxon>Ecdysozoa</taxon>
        <taxon>Arthropoda</taxon>
        <taxon>Hexapoda</taxon>
        <taxon>Insecta</taxon>
        <taxon>Pterygota</taxon>
        <taxon>Neoptera</taxon>
        <taxon>Endopterygota</taxon>
        <taxon>Hymenoptera</taxon>
        <taxon>Apocrita</taxon>
        <taxon>Aculeata</taxon>
        <taxon>Vespoidea</taxon>
        <taxon>Vespidae</taxon>
        <taxon>Vespinae</taxon>
        <taxon>Vespula</taxon>
    </lineage>
</organism>
<name>A0ABD2BYY9_VESSQ</name>
<gene>
    <name evidence="1" type="ORF">V1478_002088</name>
</gene>
<sequence length="59" mass="6830">MCSFNVLRRIETGKNGKCHEMKIFSDNVVVIAQDFCEQRYDTCRYLANIIDALLSKITN</sequence>
<dbReference type="EMBL" id="JAUDFV010000027">
    <property type="protein sequence ID" value="KAL2738002.1"/>
    <property type="molecule type" value="Genomic_DNA"/>
</dbReference>
<evidence type="ECO:0000313" key="1">
    <source>
        <dbReference type="EMBL" id="KAL2738002.1"/>
    </source>
</evidence>